<feature type="signal peptide" evidence="1">
    <location>
        <begin position="1"/>
        <end position="21"/>
    </location>
</feature>
<evidence type="ECO:0000256" key="1">
    <source>
        <dbReference type="SAM" id="SignalP"/>
    </source>
</evidence>
<comment type="caution">
    <text evidence="3">The sequence shown here is derived from an EMBL/GenBank/DDBJ whole genome shotgun (WGS) entry which is preliminary data.</text>
</comment>
<dbReference type="PATRIC" id="fig|1492738.3.peg.293"/>
<dbReference type="STRING" id="1492738.FEM21_02990"/>
<reference evidence="3 4" key="1">
    <citation type="submission" date="2014-05" db="EMBL/GenBank/DDBJ databases">
        <title>Genome Sequence of Flavobacterium sp. EM1321.</title>
        <authorList>
            <person name="Shin S.-K."/>
            <person name="Yi H."/>
        </authorList>
    </citation>
    <scope>NUCLEOTIDE SEQUENCE [LARGE SCALE GENOMIC DNA]</scope>
    <source>
        <strain evidence="3 4">EM1321</strain>
    </source>
</reference>
<name>A0A066WSN3_9FLAO</name>
<sequence>MKKINLLFLSLLSLVTITSCSNDDDNSSASIEAKWELYQEGETLSTLETINNSCGLEVLEIKSGGTFKITGYYSSDVTINAAKNVAENKSTCHEYTEEGTWSKKDNKLTVKNGDDINEFEIIELTDSSLKLKETDEEGIWYIILRKK</sequence>
<dbReference type="eggNOG" id="ENOG5030YV2">
    <property type="taxonomic scope" value="Bacteria"/>
</dbReference>
<dbReference type="EMBL" id="JNCA01000001">
    <property type="protein sequence ID" value="KDN56796.1"/>
    <property type="molecule type" value="Genomic_DNA"/>
</dbReference>
<feature type="chain" id="PRO_5001629347" description="Lipocalin-like domain-containing protein" evidence="1">
    <location>
        <begin position="22"/>
        <end position="147"/>
    </location>
</feature>
<dbReference type="Proteomes" id="UP000027064">
    <property type="component" value="Unassembled WGS sequence"/>
</dbReference>
<dbReference type="RefSeq" id="WP_035656926.1">
    <property type="nucleotide sequence ID" value="NZ_JNCA01000001.1"/>
</dbReference>
<evidence type="ECO:0000313" key="4">
    <source>
        <dbReference type="Proteomes" id="UP000027064"/>
    </source>
</evidence>
<dbReference type="Pfam" id="PF13648">
    <property type="entry name" value="Lipocalin_4"/>
    <property type="match status" value="1"/>
</dbReference>
<organism evidence="3 4">
    <name type="scientific">Flavobacterium seoulense</name>
    <dbReference type="NCBI Taxonomy" id="1492738"/>
    <lineage>
        <taxon>Bacteria</taxon>
        <taxon>Pseudomonadati</taxon>
        <taxon>Bacteroidota</taxon>
        <taxon>Flavobacteriia</taxon>
        <taxon>Flavobacteriales</taxon>
        <taxon>Flavobacteriaceae</taxon>
        <taxon>Flavobacterium</taxon>
    </lineage>
</organism>
<protein>
    <recommendedName>
        <fullName evidence="2">Lipocalin-like domain-containing protein</fullName>
    </recommendedName>
</protein>
<dbReference type="OrthoDB" id="1419899at2"/>
<accession>A0A066WSN3</accession>
<keyword evidence="1" id="KW-0732">Signal</keyword>
<keyword evidence="4" id="KW-1185">Reference proteome</keyword>
<feature type="domain" description="Lipocalin-like" evidence="2">
    <location>
        <begin position="72"/>
        <end position="131"/>
    </location>
</feature>
<evidence type="ECO:0000259" key="2">
    <source>
        <dbReference type="Pfam" id="PF13648"/>
    </source>
</evidence>
<evidence type="ECO:0000313" key="3">
    <source>
        <dbReference type="EMBL" id="KDN56796.1"/>
    </source>
</evidence>
<dbReference type="PROSITE" id="PS51257">
    <property type="entry name" value="PROKAR_LIPOPROTEIN"/>
    <property type="match status" value="1"/>
</dbReference>
<dbReference type="InterPro" id="IPR024311">
    <property type="entry name" value="Lipocalin-like"/>
</dbReference>
<dbReference type="AlphaFoldDB" id="A0A066WSN3"/>
<gene>
    <name evidence="3" type="ORF">FEM21_02990</name>
</gene>
<proteinExistence type="predicted"/>